<evidence type="ECO:0000313" key="3">
    <source>
        <dbReference type="EMBL" id="PRP67376.1"/>
    </source>
</evidence>
<protein>
    <submittedName>
        <fullName evidence="3">Rhodanese</fullName>
    </submittedName>
</protein>
<dbReference type="InterPro" id="IPR001763">
    <property type="entry name" value="Rhodanese-like_dom"/>
</dbReference>
<sequence length="168" mass="18928">MTTKKQILVAVMFFMGVAIGAAQSIDEVLKKYNTQSVPYISVQELKMNYQDYIILDTRKLEEFEVSHLPNAIWAGESLKDWKGLANTANKNKPVVVYCTVGVRSENYGEKLQEAGFSDVKNLYGSIFAWKDAGYEVVDQQGKPTENVHTYSKAWAKYLKTGNKLTGKN</sequence>
<dbReference type="Gene3D" id="3.40.250.10">
    <property type="entry name" value="Rhodanese-like domain"/>
    <property type="match status" value="1"/>
</dbReference>
<dbReference type="PANTHER" id="PTHR43031">
    <property type="entry name" value="FAD-DEPENDENT OXIDOREDUCTASE"/>
    <property type="match status" value="1"/>
</dbReference>
<comment type="caution">
    <text evidence="3">The sequence shown here is derived from an EMBL/GenBank/DDBJ whole genome shotgun (WGS) entry which is preliminary data.</text>
</comment>
<dbReference type="Proteomes" id="UP000239532">
    <property type="component" value="Unassembled WGS sequence"/>
</dbReference>
<accession>A0A2S9WVH5</accession>
<evidence type="ECO:0000256" key="1">
    <source>
        <dbReference type="SAM" id="SignalP"/>
    </source>
</evidence>
<reference evidence="3 4" key="1">
    <citation type="submission" date="2016-11" db="EMBL/GenBank/DDBJ databases">
        <title>Trade-off between light-utilization and light-protection in marine flavobacteria.</title>
        <authorList>
            <person name="Kumagai Y."/>
        </authorList>
    </citation>
    <scope>NUCLEOTIDE SEQUENCE [LARGE SCALE GENOMIC DNA]</scope>
    <source>
        <strain evidence="3 4">JCM 17109</strain>
    </source>
</reference>
<evidence type="ECO:0000313" key="4">
    <source>
        <dbReference type="Proteomes" id="UP000239532"/>
    </source>
</evidence>
<gene>
    <name evidence="3" type="ORF">BST86_09855</name>
</gene>
<dbReference type="CDD" id="cd00158">
    <property type="entry name" value="RHOD"/>
    <property type="match status" value="1"/>
</dbReference>
<organism evidence="3 4">
    <name type="scientific">Nonlabens agnitus</name>
    <dbReference type="NCBI Taxonomy" id="870484"/>
    <lineage>
        <taxon>Bacteria</taxon>
        <taxon>Pseudomonadati</taxon>
        <taxon>Bacteroidota</taxon>
        <taxon>Flavobacteriia</taxon>
        <taxon>Flavobacteriales</taxon>
        <taxon>Flavobacteriaceae</taxon>
        <taxon>Nonlabens</taxon>
    </lineage>
</organism>
<keyword evidence="1" id="KW-0732">Signal</keyword>
<feature type="domain" description="Rhodanese" evidence="2">
    <location>
        <begin position="48"/>
        <end position="138"/>
    </location>
</feature>
<dbReference type="SUPFAM" id="SSF52821">
    <property type="entry name" value="Rhodanese/Cell cycle control phosphatase"/>
    <property type="match status" value="1"/>
</dbReference>
<feature type="signal peptide" evidence="1">
    <location>
        <begin position="1"/>
        <end position="20"/>
    </location>
</feature>
<dbReference type="InterPro" id="IPR050229">
    <property type="entry name" value="GlpE_sulfurtransferase"/>
</dbReference>
<evidence type="ECO:0000259" key="2">
    <source>
        <dbReference type="PROSITE" id="PS50206"/>
    </source>
</evidence>
<dbReference type="AlphaFoldDB" id="A0A2S9WVH5"/>
<feature type="chain" id="PRO_5015647654" evidence="1">
    <location>
        <begin position="21"/>
        <end position="168"/>
    </location>
</feature>
<dbReference type="EMBL" id="MQUC01000003">
    <property type="protein sequence ID" value="PRP67376.1"/>
    <property type="molecule type" value="Genomic_DNA"/>
</dbReference>
<dbReference type="PANTHER" id="PTHR43031:SF16">
    <property type="entry name" value="OXIDOREDUCTASE"/>
    <property type="match status" value="1"/>
</dbReference>
<name>A0A2S9WVH5_9FLAO</name>
<keyword evidence="4" id="KW-1185">Reference proteome</keyword>
<proteinExistence type="predicted"/>
<dbReference type="PROSITE" id="PS50206">
    <property type="entry name" value="RHODANESE_3"/>
    <property type="match status" value="1"/>
</dbReference>
<dbReference type="Pfam" id="PF00581">
    <property type="entry name" value="Rhodanese"/>
    <property type="match status" value="1"/>
</dbReference>
<dbReference type="SMART" id="SM00450">
    <property type="entry name" value="RHOD"/>
    <property type="match status" value="1"/>
</dbReference>
<dbReference type="OrthoDB" id="598065at2"/>
<dbReference type="NCBIfam" id="NF045521">
    <property type="entry name" value="rhoda_near_glyco"/>
    <property type="match status" value="1"/>
</dbReference>
<dbReference type="InterPro" id="IPR036873">
    <property type="entry name" value="Rhodanese-like_dom_sf"/>
</dbReference>